<name>A0A6P1GMC0_SPHYA</name>
<reference evidence="2 3" key="1">
    <citation type="submission" date="2019-12" db="EMBL/GenBank/DDBJ databases">
        <title>Functional and genomic insights into the Sphingobium yanoikuyae YC-JY1, a bacterium efficiently degrading bisphenol A.</title>
        <authorList>
            <person name="Jia Y."/>
            <person name="Li X."/>
            <person name="Wang J."/>
            <person name="Eltoukhy A."/>
            <person name="Lamraoui I."/>
            <person name="Yan Y."/>
        </authorList>
    </citation>
    <scope>NUCLEOTIDE SEQUENCE [LARGE SCALE GENOMIC DNA]</scope>
    <source>
        <strain evidence="2 3">YC-JY1</strain>
    </source>
</reference>
<dbReference type="Proteomes" id="UP000464086">
    <property type="component" value="Chromosome"/>
</dbReference>
<accession>A0A6P1GMC0</accession>
<gene>
    <name evidence="2" type="ORF">GS397_23660</name>
</gene>
<proteinExistence type="predicted"/>
<dbReference type="RefSeq" id="WP_159367810.1">
    <property type="nucleotide sequence ID" value="NZ_CP047218.1"/>
</dbReference>
<evidence type="ECO:0000313" key="2">
    <source>
        <dbReference type="EMBL" id="QHD69735.1"/>
    </source>
</evidence>
<dbReference type="AlphaFoldDB" id="A0A6P1GMC0"/>
<dbReference type="EMBL" id="CP047218">
    <property type="protein sequence ID" value="QHD69735.1"/>
    <property type="molecule type" value="Genomic_DNA"/>
</dbReference>
<dbReference type="InterPro" id="IPR002716">
    <property type="entry name" value="PIN_dom"/>
</dbReference>
<feature type="domain" description="PIN" evidence="1">
    <location>
        <begin position="491"/>
        <end position="609"/>
    </location>
</feature>
<dbReference type="Pfam" id="PF13638">
    <property type="entry name" value="PIN_4"/>
    <property type="match status" value="1"/>
</dbReference>
<evidence type="ECO:0000313" key="3">
    <source>
        <dbReference type="Proteomes" id="UP000464086"/>
    </source>
</evidence>
<evidence type="ECO:0000259" key="1">
    <source>
        <dbReference type="Pfam" id="PF13638"/>
    </source>
</evidence>
<sequence>MRLGSISVFFPVLHVQAEASYRLLPELTPLHRALEAAVREFHRGGNALASVPIPELFRLLYGVSGAREILPDVLEDLIERGRVHQNGRVGIDPASLRIIDLAPGRGAGDNALQNASSTIDHNAAQTREIARFFDPVLEEIVDAATLVPDGNEARDFCVPAEPFLAHLPTHWVDRELRSELRDDVQLYSAAPRLLGHGWRRLTAELVIKDGEISVECGDPRQTDYLRGLSQRVRGSWLLSSSPDSSFDWSSQGGERLSVDLELSDNLSGLVLTRELPTHALAGLALPPSVVHVVLDAAGQISEPSLVEGTAEQQARLVAYPRPDDPGISGIFSAHEGQEYLRLPVTWNGLHADIGVYRSAPGFAQAGSPWSDVVEALETECQFSDSPEIAILPAFWLDPAEFWRRLDERVASPLDETQWKIGIVNALEGLPPSILATLRERLPSDERLGRLRAAYPGLAELFPSSHAMISGHAAGSRDIAPVPPSCTRVIAFDTSSFIENGELVASLRPTDFLVNPQVVADEVERKKTDSAAFRIASRSNLRAIDELPRERWTAPFSDRSLLAPGDNRNNDGAIIAALIPYRQQGYEVVLVSEDHDFLLRCKPYGIHWMDAKNFLSASRSRKSGVN</sequence>
<organism evidence="2 3">
    <name type="scientific">Sphingobium yanoikuyae</name>
    <name type="common">Sphingomonas yanoikuyae</name>
    <dbReference type="NCBI Taxonomy" id="13690"/>
    <lineage>
        <taxon>Bacteria</taxon>
        <taxon>Pseudomonadati</taxon>
        <taxon>Pseudomonadota</taxon>
        <taxon>Alphaproteobacteria</taxon>
        <taxon>Sphingomonadales</taxon>
        <taxon>Sphingomonadaceae</taxon>
        <taxon>Sphingobium</taxon>
    </lineage>
</organism>
<protein>
    <recommendedName>
        <fullName evidence="1">PIN domain-containing protein</fullName>
    </recommendedName>
</protein>